<dbReference type="PANTHER" id="PTHR43685">
    <property type="entry name" value="GLYCOSYLTRANSFERASE"/>
    <property type="match status" value="1"/>
</dbReference>
<accession>A0A6N7XD62</accession>
<keyword evidence="4" id="KW-1185">Reference proteome</keyword>
<dbReference type="InterPro" id="IPR001173">
    <property type="entry name" value="Glyco_trans_2-like"/>
</dbReference>
<keyword evidence="3" id="KW-0808">Transferase</keyword>
<dbReference type="EMBL" id="VUNC01000002">
    <property type="protein sequence ID" value="MST72263.1"/>
    <property type="molecule type" value="Genomic_DNA"/>
</dbReference>
<dbReference type="Pfam" id="PF00535">
    <property type="entry name" value="Glycos_transf_2"/>
    <property type="match status" value="1"/>
</dbReference>
<feature type="region of interest" description="Disordered" evidence="1">
    <location>
        <begin position="1"/>
        <end position="39"/>
    </location>
</feature>
<dbReference type="InterPro" id="IPR050834">
    <property type="entry name" value="Glycosyltransf_2"/>
</dbReference>
<dbReference type="AlphaFoldDB" id="A0A6N7XD62"/>
<gene>
    <name evidence="3" type="ORF">FYJ68_03960</name>
</gene>
<dbReference type="Gene3D" id="3.90.550.10">
    <property type="entry name" value="Spore Coat Polysaccharide Biosynthesis Protein SpsA, Chain A"/>
    <property type="match status" value="2"/>
</dbReference>
<evidence type="ECO:0000256" key="1">
    <source>
        <dbReference type="SAM" id="MobiDB-lite"/>
    </source>
</evidence>
<sequence>MRAHGGGGRWGAALQSTVRTNPEDSEVSMPTNDAKPLTGTSAVWPVHFSQESVSVMSREPGELLRVVCWTWLRDGEETDGEVRATATLDDGTTVGGTLLGDVTVDDEDIPGARRRYVGLSFRIPFGAPGADVSVRIGGKTPREGVKTFSEEDLRGLEGVWGSHATPAELSDRYEEMFQFTKASAQDLAAQRASQDAFGLRPTFSIVVPLYHTPVGFFREMAESALGQSYGRFQLVLVNSTPEDRELADEVWALANRDRRVRVVELERNYGITENTNYGIDASTGDFVCFFDHDDVLEPDLLYRYVEGINRYPQTDLLYCDEDKLDDGHYTFPFLKPDWSPVYLETNNYVCHMLTIRRSLLAELPRPTSEFDGAQDHRMTLLAGERARNVYHARQVLYHWRVNAGSTAGQALAKPEALDAGRRAIDEHYQRLGLPLHAHEVPGAPHYYEPLLDEGEHPSVSVVAWGTNASETAEGIRALGGWDGLEVIAAEGGPAEANAAAERATGEWLALVQSPCRVTTREWARLMLSVLAHPGVGLAGARVNLPDGTKAGGAVAFTNAAPLRLDLGLTSDNPQIRCYEAVPHEACGVTGTLLMLRRDLFLGVGGLDGELTDWRWGVALSCKVGERGLTTVEVPRVAVERPMVAAELGAPEAGADLRERMASTRLRGLWPQTNYAPSGFYSPLFSLDGYYDIKF</sequence>
<name>A0A6N7XD62_9ACTN</name>
<evidence type="ECO:0000313" key="4">
    <source>
        <dbReference type="Proteomes" id="UP000469325"/>
    </source>
</evidence>
<organism evidence="3 4">
    <name type="scientific">Olsenella porci</name>
    <dbReference type="NCBI Taxonomy" id="2652279"/>
    <lineage>
        <taxon>Bacteria</taxon>
        <taxon>Bacillati</taxon>
        <taxon>Actinomycetota</taxon>
        <taxon>Coriobacteriia</taxon>
        <taxon>Coriobacteriales</taxon>
        <taxon>Atopobiaceae</taxon>
        <taxon>Olsenella</taxon>
    </lineage>
</organism>
<feature type="compositionally biased region" description="Gly residues" evidence="1">
    <location>
        <begin position="1"/>
        <end position="10"/>
    </location>
</feature>
<dbReference type="Proteomes" id="UP000469325">
    <property type="component" value="Unassembled WGS sequence"/>
</dbReference>
<reference evidence="3 4" key="1">
    <citation type="submission" date="2019-08" db="EMBL/GenBank/DDBJ databases">
        <title>In-depth cultivation of the pig gut microbiome towards novel bacterial diversity and tailored functional studies.</title>
        <authorList>
            <person name="Wylensek D."/>
            <person name="Hitch T.C.A."/>
            <person name="Clavel T."/>
        </authorList>
    </citation>
    <scope>NUCLEOTIDE SEQUENCE [LARGE SCALE GENOMIC DNA]</scope>
    <source>
        <strain evidence="3 4">CA-Schmier-601-WT-1</strain>
    </source>
</reference>
<protein>
    <submittedName>
        <fullName evidence="3">Glycosyltransferase</fullName>
    </submittedName>
</protein>
<dbReference type="SUPFAM" id="SSF53448">
    <property type="entry name" value="Nucleotide-diphospho-sugar transferases"/>
    <property type="match status" value="2"/>
</dbReference>
<dbReference type="PANTHER" id="PTHR43685:SF2">
    <property type="entry name" value="GLYCOSYLTRANSFERASE 2-LIKE DOMAIN-CONTAINING PROTEIN"/>
    <property type="match status" value="1"/>
</dbReference>
<evidence type="ECO:0000259" key="2">
    <source>
        <dbReference type="Pfam" id="PF00535"/>
    </source>
</evidence>
<dbReference type="InterPro" id="IPR029044">
    <property type="entry name" value="Nucleotide-diphossugar_trans"/>
</dbReference>
<evidence type="ECO:0000313" key="3">
    <source>
        <dbReference type="EMBL" id="MST72263.1"/>
    </source>
</evidence>
<comment type="caution">
    <text evidence="3">The sequence shown here is derived from an EMBL/GenBank/DDBJ whole genome shotgun (WGS) entry which is preliminary data.</text>
</comment>
<dbReference type="GO" id="GO:0016740">
    <property type="term" value="F:transferase activity"/>
    <property type="evidence" value="ECO:0007669"/>
    <property type="project" value="UniProtKB-KW"/>
</dbReference>
<feature type="domain" description="Glycosyltransferase 2-like" evidence="2">
    <location>
        <begin position="204"/>
        <end position="358"/>
    </location>
</feature>
<proteinExistence type="predicted"/>